<dbReference type="AlphaFoldDB" id="A0A316YZS4"/>
<feature type="region of interest" description="Disordered" evidence="5">
    <location>
        <begin position="1"/>
        <end position="216"/>
    </location>
</feature>
<dbReference type="PANTHER" id="PTHR14577:SF0">
    <property type="entry name" value="NUCLEOLAR PROTEIN 12"/>
    <property type="match status" value="1"/>
</dbReference>
<proteinExistence type="inferred from homology"/>
<dbReference type="Proteomes" id="UP000245768">
    <property type="component" value="Unassembled WGS sequence"/>
</dbReference>
<keyword evidence="3" id="KW-0175">Coiled coil</keyword>
<organism evidence="6 7">
    <name type="scientific">Acaromyces ingoldii</name>
    <dbReference type="NCBI Taxonomy" id="215250"/>
    <lineage>
        <taxon>Eukaryota</taxon>
        <taxon>Fungi</taxon>
        <taxon>Dikarya</taxon>
        <taxon>Basidiomycota</taxon>
        <taxon>Ustilaginomycotina</taxon>
        <taxon>Exobasidiomycetes</taxon>
        <taxon>Exobasidiales</taxon>
        <taxon>Cryptobasidiaceae</taxon>
        <taxon>Acaromyces</taxon>
    </lineage>
</organism>
<evidence type="ECO:0000256" key="5">
    <source>
        <dbReference type="SAM" id="MobiDB-lite"/>
    </source>
</evidence>
<evidence type="ECO:0000313" key="7">
    <source>
        <dbReference type="Proteomes" id="UP000245768"/>
    </source>
</evidence>
<evidence type="ECO:0000256" key="1">
    <source>
        <dbReference type="ARBA" id="ARBA00004604"/>
    </source>
</evidence>
<dbReference type="InterPro" id="IPR019186">
    <property type="entry name" value="Nucleolar_protein_12"/>
</dbReference>
<feature type="compositionally biased region" description="Basic and acidic residues" evidence="5">
    <location>
        <begin position="55"/>
        <end position="69"/>
    </location>
</feature>
<dbReference type="EMBL" id="KZ819634">
    <property type="protein sequence ID" value="PWN94168.1"/>
    <property type="molecule type" value="Genomic_DNA"/>
</dbReference>
<name>A0A316YZS4_9BASI</name>
<dbReference type="GO" id="GO:0005730">
    <property type="term" value="C:nucleolus"/>
    <property type="evidence" value="ECO:0007669"/>
    <property type="project" value="UniProtKB-SubCell"/>
</dbReference>
<evidence type="ECO:0000256" key="4">
    <source>
        <dbReference type="ARBA" id="ARBA00023242"/>
    </source>
</evidence>
<evidence type="ECO:0000256" key="3">
    <source>
        <dbReference type="ARBA" id="ARBA00023054"/>
    </source>
</evidence>
<reference evidence="6" key="1">
    <citation type="journal article" date="2018" name="Mol. Biol. Evol.">
        <title>Broad Genomic Sampling Reveals a Smut Pathogenic Ancestry of the Fungal Clade Ustilaginomycotina.</title>
        <authorList>
            <person name="Kijpornyongpan T."/>
            <person name="Mondo S.J."/>
            <person name="Barry K."/>
            <person name="Sandor L."/>
            <person name="Lee J."/>
            <person name="Lipzen A."/>
            <person name="Pangilinan J."/>
            <person name="LaButti K."/>
            <person name="Hainaut M."/>
            <person name="Henrissat B."/>
            <person name="Grigoriev I.V."/>
            <person name="Spatafora J.W."/>
            <person name="Aime M.C."/>
        </authorList>
    </citation>
    <scope>NUCLEOTIDE SEQUENCE [LARGE SCALE GENOMIC DNA]</scope>
    <source>
        <strain evidence="6">MCA 4198</strain>
    </source>
</reference>
<feature type="compositionally biased region" description="Low complexity" evidence="5">
    <location>
        <begin position="16"/>
        <end position="31"/>
    </location>
</feature>
<dbReference type="Pfam" id="PF09805">
    <property type="entry name" value="Nop25"/>
    <property type="match status" value="1"/>
</dbReference>
<gene>
    <name evidence="6" type="ORF">FA10DRAFT_264736</name>
</gene>
<keyword evidence="4" id="KW-0539">Nucleus</keyword>
<comment type="similarity">
    <text evidence="2">Belongs to the RRP17 family.</text>
</comment>
<feature type="compositionally biased region" description="Basic and acidic residues" evidence="5">
    <location>
        <begin position="1"/>
        <end position="13"/>
    </location>
</feature>
<evidence type="ECO:0000313" key="6">
    <source>
        <dbReference type="EMBL" id="PWN94168.1"/>
    </source>
</evidence>
<accession>A0A316YZS4</accession>
<sequence length="313" mass="35654">MTERDFGGADEVARPALQAYTTSAQAAASGKKGAGRKNEGKKRRVAPPPMRRGKKEAEIKFDEEARRDFLTGFRKRKQARIEKGRDKAKQREKDERKLMRTQAREERKKQAAENVKAERIAYGAVASDDNEEEGDDDDEEEVEEEQRQSAYNSESHHTTVTIEEFDPNADLDAPIKPIAPVVKKKAKQERSVEALPPSSRRAAKRKQKDAGDISKLISVEEERKNAYVPEALRLQEEEEAQEELQPGGMDGVEKKRKAAERKPKFHYETKLERAKNKAAIREMNQKRAEKRREENRGKHNARRGGRGGRGGKR</sequence>
<feature type="compositionally biased region" description="Basic and acidic residues" evidence="5">
    <location>
        <begin position="260"/>
        <end position="297"/>
    </location>
</feature>
<dbReference type="PANTHER" id="PTHR14577">
    <property type="entry name" value="NUCLEOLAR PROTEIN 12"/>
    <property type="match status" value="1"/>
</dbReference>
<feature type="compositionally biased region" description="Polar residues" evidence="5">
    <location>
        <begin position="148"/>
        <end position="161"/>
    </location>
</feature>
<comment type="subcellular location">
    <subcellularLocation>
        <location evidence="1">Nucleus</location>
        <location evidence="1">Nucleolus</location>
    </subcellularLocation>
</comment>
<dbReference type="RefSeq" id="XP_025381366.1">
    <property type="nucleotide sequence ID" value="XM_025520773.1"/>
</dbReference>
<feature type="compositionally biased region" description="Basic residues" evidence="5">
    <location>
        <begin position="33"/>
        <end position="45"/>
    </location>
</feature>
<feature type="region of interest" description="Disordered" evidence="5">
    <location>
        <begin position="233"/>
        <end position="313"/>
    </location>
</feature>
<dbReference type="STRING" id="215250.A0A316YZS4"/>
<dbReference type="InParanoid" id="A0A316YZS4"/>
<dbReference type="OrthoDB" id="551633at2759"/>
<evidence type="ECO:0000256" key="2">
    <source>
        <dbReference type="ARBA" id="ARBA00007175"/>
    </source>
</evidence>
<dbReference type="GO" id="GO:0019843">
    <property type="term" value="F:rRNA binding"/>
    <property type="evidence" value="ECO:0007669"/>
    <property type="project" value="TreeGrafter"/>
</dbReference>
<dbReference type="GeneID" id="37042689"/>
<feature type="compositionally biased region" description="Acidic residues" evidence="5">
    <location>
        <begin position="128"/>
        <end position="144"/>
    </location>
</feature>
<evidence type="ECO:0008006" key="8">
    <source>
        <dbReference type="Google" id="ProtNLM"/>
    </source>
</evidence>
<feature type="compositionally biased region" description="Basic residues" evidence="5">
    <location>
        <begin position="298"/>
        <end position="313"/>
    </location>
</feature>
<feature type="compositionally biased region" description="Basic and acidic residues" evidence="5">
    <location>
        <begin position="79"/>
        <end position="119"/>
    </location>
</feature>
<protein>
    <recommendedName>
        <fullName evidence="8">Ribosomal RNA-processing protein 17</fullName>
    </recommendedName>
</protein>
<keyword evidence="7" id="KW-1185">Reference proteome</keyword>